<dbReference type="InterPro" id="IPR042653">
    <property type="entry name" value="Leng9"/>
</dbReference>
<feature type="domain" description="MJ1316 RNA cyclic group end recognition" evidence="2">
    <location>
        <begin position="77"/>
        <end position="150"/>
    </location>
</feature>
<evidence type="ECO:0000259" key="2">
    <source>
        <dbReference type="Pfam" id="PF04457"/>
    </source>
</evidence>
<evidence type="ECO:0000256" key="1">
    <source>
        <dbReference type="SAM" id="MobiDB-lite"/>
    </source>
</evidence>
<comment type="caution">
    <text evidence="3">The sequence shown here is derived from an EMBL/GenBank/DDBJ whole genome shotgun (WGS) entry which is preliminary data.</text>
</comment>
<evidence type="ECO:0000313" key="4">
    <source>
        <dbReference type="Proteomes" id="UP000019471"/>
    </source>
</evidence>
<protein>
    <submittedName>
        <fullName evidence="3">Poly(A) polymerase</fullName>
    </submittedName>
</protein>
<dbReference type="PANTHER" id="PTHR46729:SF1">
    <property type="entry name" value="LEUKOCYTE RECEPTOR CLUSTER MEMBER 9"/>
    <property type="match status" value="1"/>
</dbReference>
<organism evidence="3 4">
    <name type="scientific">Cladophialophora psammophila CBS 110553</name>
    <dbReference type="NCBI Taxonomy" id="1182543"/>
    <lineage>
        <taxon>Eukaryota</taxon>
        <taxon>Fungi</taxon>
        <taxon>Dikarya</taxon>
        <taxon>Ascomycota</taxon>
        <taxon>Pezizomycotina</taxon>
        <taxon>Eurotiomycetes</taxon>
        <taxon>Chaetothyriomycetidae</taxon>
        <taxon>Chaetothyriales</taxon>
        <taxon>Herpotrichiellaceae</taxon>
        <taxon>Cladophialophora</taxon>
    </lineage>
</organism>
<dbReference type="HOGENOM" id="CLU_128310_0_0_1"/>
<dbReference type="eggNOG" id="KOG2245">
    <property type="taxonomic scope" value="Eukaryota"/>
</dbReference>
<dbReference type="OrthoDB" id="10263155at2759"/>
<evidence type="ECO:0000313" key="3">
    <source>
        <dbReference type="EMBL" id="EXJ53661.1"/>
    </source>
</evidence>
<feature type="compositionally biased region" description="Basic and acidic residues" evidence="1">
    <location>
        <begin position="27"/>
        <end position="54"/>
    </location>
</feature>
<dbReference type="InterPro" id="IPR040459">
    <property type="entry name" value="MJ1316"/>
</dbReference>
<name>W9VNF3_9EURO</name>
<dbReference type="Pfam" id="PF04457">
    <property type="entry name" value="MJ1316"/>
    <property type="match status" value="1"/>
</dbReference>
<proteinExistence type="predicted"/>
<dbReference type="EMBL" id="AMGX01000042">
    <property type="protein sequence ID" value="EXJ53661.1"/>
    <property type="molecule type" value="Genomic_DNA"/>
</dbReference>
<dbReference type="STRING" id="1182543.W9VNF3"/>
<keyword evidence="4" id="KW-1185">Reference proteome</keyword>
<dbReference type="AlphaFoldDB" id="W9VNF3"/>
<feature type="region of interest" description="Disordered" evidence="1">
    <location>
        <begin position="27"/>
        <end position="72"/>
    </location>
</feature>
<reference evidence="3 4" key="1">
    <citation type="submission" date="2013-03" db="EMBL/GenBank/DDBJ databases">
        <title>The Genome Sequence of Cladophialophora psammophila CBS 110553.</title>
        <authorList>
            <consortium name="The Broad Institute Genomics Platform"/>
            <person name="Cuomo C."/>
            <person name="de Hoog S."/>
            <person name="Gorbushina A."/>
            <person name="Walker B."/>
            <person name="Young S.K."/>
            <person name="Zeng Q."/>
            <person name="Gargeya S."/>
            <person name="Fitzgerald M."/>
            <person name="Haas B."/>
            <person name="Abouelleil A."/>
            <person name="Allen A.W."/>
            <person name="Alvarado L."/>
            <person name="Arachchi H.M."/>
            <person name="Berlin A.M."/>
            <person name="Chapman S.B."/>
            <person name="Gainer-Dewar J."/>
            <person name="Goldberg J."/>
            <person name="Griggs A."/>
            <person name="Gujja S."/>
            <person name="Hansen M."/>
            <person name="Howarth C."/>
            <person name="Imamovic A."/>
            <person name="Ireland A."/>
            <person name="Larimer J."/>
            <person name="McCowan C."/>
            <person name="Murphy C."/>
            <person name="Pearson M."/>
            <person name="Poon T.W."/>
            <person name="Priest M."/>
            <person name="Roberts A."/>
            <person name="Saif S."/>
            <person name="Shea T."/>
            <person name="Sisk P."/>
            <person name="Sykes S."/>
            <person name="Wortman J."/>
            <person name="Nusbaum C."/>
            <person name="Birren B."/>
        </authorList>
    </citation>
    <scope>NUCLEOTIDE SEQUENCE [LARGE SCALE GENOMIC DNA]</scope>
    <source>
        <strain evidence="3 4">CBS 110553</strain>
    </source>
</reference>
<accession>W9VNF3</accession>
<dbReference type="Proteomes" id="UP000019471">
    <property type="component" value="Unassembled WGS sequence"/>
</dbReference>
<sequence length="186" mass="21662">MAGNDRGGAPMPSFSLDSIDHLRRVAENHLKEIDEERQQEQKEEMQRTQDLEHYAKHRKRGKEDKPIMPSEVPVPKMRSAQDVLNRLQWDASLDMSQYLIGYLERFAGIKEIPASQWISETTEEEWIPQHRIKYFKRLCQNGDDEIVWHREKRIDKIFSSGLTSTNAEESDKVDVRSEDGGVSLLP</sequence>
<dbReference type="GeneID" id="19197797"/>
<gene>
    <name evidence="3" type="ORF">A1O5_13113</name>
</gene>
<dbReference type="RefSeq" id="XP_007751870.1">
    <property type="nucleotide sequence ID" value="XM_007753680.1"/>
</dbReference>
<feature type="region of interest" description="Disordered" evidence="1">
    <location>
        <begin position="1"/>
        <end position="20"/>
    </location>
</feature>
<dbReference type="PANTHER" id="PTHR46729">
    <property type="entry name" value="LEUKOCYTE RECEPTOR CLUSTER MEMBER 9"/>
    <property type="match status" value="1"/>
</dbReference>